<accession>A0A2W0CIL8</accession>
<comment type="caution">
    <text evidence="1">The sequence shown here is derived from an EMBL/GenBank/DDBJ whole genome shotgun (WGS) entry which is preliminary data.</text>
</comment>
<reference evidence="1 2" key="1">
    <citation type="submission" date="2018-01" db="EMBL/GenBank/DDBJ databases">
        <title>Genome sequence of the PGP bacterium Paenibacillus illinoisensis E3.</title>
        <authorList>
            <person name="Rolli E."/>
            <person name="Marasco R."/>
            <person name="Bessem C."/>
            <person name="Michoud G."/>
            <person name="Gaiarsa S."/>
            <person name="Borin S."/>
            <person name="Daffonchio D."/>
        </authorList>
    </citation>
    <scope>NUCLEOTIDE SEQUENCE [LARGE SCALE GENOMIC DNA]</scope>
    <source>
        <strain evidence="1 2">E3</strain>
    </source>
</reference>
<evidence type="ECO:0000313" key="2">
    <source>
        <dbReference type="Proteomes" id="UP000247459"/>
    </source>
</evidence>
<sequence>MSNIKEVGPVTNTNTINSTAITRLVLLKILIPLSRPEVAEIKNNTVTMAMMTTWDSVELGIPNK</sequence>
<evidence type="ECO:0000313" key="1">
    <source>
        <dbReference type="EMBL" id="PYY29902.1"/>
    </source>
</evidence>
<dbReference type="AlphaFoldDB" id="A0A2W0CIL8"/>
<dbReference type="Proteomes" id="UP000247459">
    <property type="component" value="Unassembled WGS sequence"/>
</dbReference>
<name>A0A2W0CIL8_9BACL</name>
<organism evidence="1 2">
    <name type="scientific">Paenibacillus illinoisensis</name>
    <dbReference type="NCBI Taxonomy" id="59845"/>
    <lineage>
        <taxon>Bacteria</taxon>
        <taxon>Bacillati</taxon>
        <taxon>Bacillota</taxon>
        <taxon>Bacilli</taxon>
        <taxon>Bacillales</taxon>
        <taxon>Paenibacillaceae</taxon>
        <taxon>Paenibacillus</taxon>
    </lineage>
</organism>
<gene>
    <name evidence="1" type="ORF">PIL02S_01825</name>
</gene>
<proteinExistence type="predicted"/>
<dbReference type="EMBL" id="PRLG01000014">
    <property type="protein sequence ID" value="PYY29902.1"/>
    <property type="molecule type" value="Genomic_DNA"/>
</dbReference>
<protein>
    <submittedName>
        <fullName evidence="1">Uncharacterized protein</fullName>
    </submittedName>
</protein>